<evidence type="ECO:0000313" key="10">
    <source>
        <dbReference type="Proteomes" id="UP000320531"/>
    </source>
</evidence>
<organism evidence="9 10">
    <name type="scientific">Corynebacterium aurimucosum</name>
    <dbReference type="NCBI Taxonomy" id="169292"/>
    <lineage>
        <taxon>Bacteria</taxon>
        <taxon>Bacillati</taxon>
        <taxon>Actinomycetota</taxon>
        <taxon>Actinomycetes</taxon>
        <taxon>Mycobacteriales</taxon>
        <taxon>Corynebacteriaceae</taxon>
        <taxon>Corynebacterium</taxon>
    </lineage>
</organism>
<evidence type="ECO:0000256" key="8">
    <source>
        <dbReference type="SAM" id="MobiDB-lite"/>
    </source>
</evidence>
<gene>
    <name evidence="9" type="ORF">FQK23_03865</name>
</gene>
<evidence type="ECO:0000313" key="9">
    <source>
        <dbReference type="EMBL" id="TVU57179.1"/>
    </source>
</evidence>
<dbReference type="CDD" id="cd06261">
    <property type="entry name" value="TM_PBP2"/>
    <property type="match status" value="1"/>
</dbReference>
<keyword evidence="3" id="KW-1003">Cell membrane</keyword>
<dbReference type="InterPro" id="IPR000515">
    <property type="entry name" value="MetI-like"/>
</dbReference>
<proteinExistence type="inferred from homology"/>
<dbReference type="SUPFAM" id="SSF161098">
    <property type="entry name" value="MetI-like"/>
    <property type="match status" value="1"/>
</dbReference>
<dbReference type="InterPro" id="IPR035906">
    <property type="entry name" value="MetI-like_sf"/>
</dbReference>
<feature type="transmembrane region" description="Helical" evidence="7">
    <location>
        <begin position="232"/>
        <end position="257"/>
    </location>
</feature>
<dbReference type="InterPro" id="IPR045621">
    <property type="entry name" value="BPD_transp_1_N"/>
</dbReference>
<dbReference type="PANTHER" id="PTHR43163:SF6">
    <property type="entry name" value="DIPEPTIDE TRANSPORT SYSTEM PERMEASE PROTEIN DPPB-RELATED"/>
    <property type="match status" value="1"/>
</dbReference>
<protein>
    <submittedName>
        <fullName evidence="9">ABC transporter permease</fullName>
    </submittedName>
</protein>
<dbReference type="GO" id="GO:0055085">
    <property type="term" value="P:transmembrane transport"/>
    <property type="evidence" value="ECO:0007669"/>
    <property type="project" value="InterPro"/>
</dbReference>
<dbReference type="AlphaFoldDB" id="A0A558GJW8"/>
<feature type="transmembrane region" description="Helical" evidence="7">
    <location>
        <begin position="103"/>
        <end position="132"/>
    </location>
</feature>
<feature type="region of interest" description="Disordered" evidence="8">
    <location>
        <begin position="310"/>
        <end position="341"/>
    </location>
</feature>
<name>A0A558GJW8_9CORY</name>
<feature type="transmembrane region" description="Helical" evidence="7">
    <location>
        <begin position="144"/>
        <end position="165"/>
    </location>
</feature>
<reference evidence="9 10" key="1">
    <citation type="submission" date="2019-07" db="EMBL/GenBank/DDBJ databases">
        <title>Draft genome of C. aurimucosum strain 14-2523.</title>
        <authorList>
            <person name="Pacheco L.G.C."/>
            <person name="Aguiar E.R.G.R."/>
            <person name="Navas J."/>
            <person name="Santos C.S."/>
            <person name="Rocha D.J.P.G."/>
        </authorList>
    </citation>
    <scope>NUCLEOTIDE SEQUENCE [LARGE SCALE GENOMIC DNA]</scope>
    <source>
        <strain evidence="9 10">14-2523</strain>
    </source>
</reference>
<comment type="caution">
    <text evidence="9">The sequence shown here is derived from an EMBL/GenBank/DDBJ whole genome shotgun (WGS) entry which is preliminary data.</text>
</comment>
<dbReference type="RefSeq" id="WP_144656684.1">
    <property type="nucleotide sequence ID" value="NZ_BAAAJC010000021.1"/>
</dbReference>
<evidence type="ECO:0000256" key="2">
    <source>
        <dbReference type="ARBA" id="ARBA00022448"/>
    </source>
</evidence>
<dbReference type="Pfam" id="PF19300">
    <property type="entry name" value="BPD_transp_1_N"/>
    <property type="match status" value="1"/>
</dbReference>
<keyword evidence="4 7" id="KW-0812">Transmembrane</keyword>
<evidence type="ECO:0000256" key="6">
    <source>
        <dbReference type="ARBA" id="ARBA00023136"/>
    </source>
</evidence>
<evidence type="ECO:0000256" key="4">
    <source>
        <dbReference type="ARBA" id="ARBA00022692"/>
    </source>
</evidence>
<feature type="compositionally biased region" description="Low complexity" evidence="8">
    <location>
        <begin position="322"/>
        <end position="335"/>
    </location>
</feature>
<comment type="subcellular location">
    <subcellularLocation>
        <location evidence="1 7">Cell membrane</location>
        <topology evidence="1 7">Multi-pass membrane protein</topology>
    </subcellularLocation>
</comment>
<dbReference type="GO" id="GO:0005886">
    <property type="term" value="C:plasma membrane"/>
    <property type="evidence" value="ECO:0007669"/>
    <property type="project" value="UniProtKB-SubCell"/>
</dbReference>
<dbReference type="Gene3D" id="1.10.3720.10">
    <property type="entry name" value="MetI-like"/>
    <property type="match status" value="1"/>
</dbReference>
<comment type="similarity">
    <text evidence="7">Belongs to the binding-protein-dependent transport system permease family.</text>
</comment>
<evidence type="ECO:0000256" key="5">
    <source>
        <dbReference type="ARBA" id="ARBA00022989"/>
    </source>
</evidence>
<sequence>MTTRQIFSRIGQALLVLLITYTVAFLLLSALPSDAVQSRFGDPALGLSQAEIDAIREEMGADKPLFVQYFTSLGGFLTGHFGNSTQSGAPVATLLADALPHTLILAASAIGVALIVAVLVAFLATLPGLGAIGSFFRGLPSFMVSLPGFWIAILLIQFFSFQLGWVRVIEPGSVEGLILPTLTLSVPMAAPLIQVLIRSIDETQSRPFVQAVRARGASESGIFWRTVLRNSLLPTLTMAGLLFGELVGGAVVTETVFGRTGLGYMVAQAVANRDTPVLLAVVLIAATSYIIINLVVDLLYPVLDPRLRASTPERSSAHRTDSAATPATDSSATTSERTVRS</sequence>
<dbReference type="EMBL" id="VMTY01000008">
    <property type="protein sequence ID" value="TVU57179.1"/>
    <property type="molecule type" value="Genomic_DNA"/>
</dbReference>
<dbReference type="PANTHER" id="PTHR43163">
    <property type="entry name" value="DIPEPTIDE TRANSPORT SYSTEM PERMEASE PROTEIN DPPB-RELATED"/>
    <property type="match status" value="1"/>
</dbReference>
<feature type="transmembrane region" description="Helical" evidence="7">
    <location>
        <begin position="277"/>
        <end position="300"/>
    </location>
</feature>
<feature type="transmembrane region" description="Helical" evidence="7">
    <location>
        <begin position="177"/>
        <end position="197"/>
    </location>
</feature>
<evidence type="ECO:0000256" key="3">
    <source>
        <dbReference type="ARBA" id="ARBA00022475"/>
    </source>
</evidence>
<evidence type="ECO:0000256" key="1">
    <source>
        <dbReference type="ARBA" id="ARBA00004651"/>
    </source>
</evidence>
<accession>A0A558GJW8</accession>
<keyword evidence="2 7" id="KW-0813">Transport</keyword>
<feature type="transmembrane region" description="Helical" evidence="7">
    <location>
        <begin position="12"/>
        <end position="31"/>
    </location>
</feature>
<dbReference type="Proteomes" id="UP000320531">
    <property type="component" value="Unassembled WGS sequence"/>
</dbReference>
<evidence type="ECO:0000256" key="7">
    <source>
        <dbReference type="RuleBase" id="RU363032"/>
    </source>
</evidence>
<dbReference type="PROSITE" id="PS50928">
    <property type="entry name" value="ABC_TM1"/>
    <property type="match status" value="1"/>
</dbReference>
<keyword evidence="5 7" id="KW-1133">Transmembrane helix</keyword>
<keyword evidence="6 7" id="KW-0472">Membrane</keyword>
<dbReference type="Pfam" id="PF00528">
    <property type="entry name" value="BPD_transp_1"/>
    <property type="match status" value="1"/>
</dbReference>